<feature type="transmembrane region" description="Helical" evidence="8">
    <location>
        <begin position="190"/>
        <end position="215"/>
    </location>
</feature>
<dbReference type="GO" id="GO:0005249">
    <property type="term" value="F:voltage-gated potassium channel activity"/>
    <property type="evidence" value="ECO:0007669"/>
    <property type="project" value="InterPro"/>
</dbReference>
<keyword evidence="5" id="KW-0406">Ion transport</keyword>
<dbReference type="Gene3D" id="1.10.287.70">
    <property type="match status" value="1"/>
</dbReference>
<evidence type="ECO:0000313" key="10">
    <source>
        <dbReference type="EMBL" id="KAA9108384.1"/>
    </source>
</evidence>
<dbReference type="SUPFAM" id="SSF81324">
    <property type="entry name" value="Voltage-gated potassium channels"/>
    <property type="match status" value="1"/>
</dbReference>
<dbReference type="PANTHER" id="PTHR11537:SF254">
    <property type="entry name" value="POTASSIUM VOLTAGE-GATED CHANNEL PROTEIN SHAB"/>
    <property type="match status" value="1"/>
</dbReference>
<sequence length="266" mass="29002">MTTLTATDRAGQRGETARSLRWERLTYWPLTVAAAVFLVTYTVHVIGDVQGVWSIATTSLIGLIWVMFVADYIVRLSLSNPRRLWARTHKFELLLALLPALRPIRLLDATTRLASFTKTAGNSIRARLLIYGVGSAFILIWYVSLLELQFERHAEGATITTFGSAVWWAFCTVTTVGYGDYVPVTVPGRVAAVVLMAGGVVLVGLVVATISSWVVERATRGHEDAIPATRADVRALTDALEQAQHRVEAERLAAQQTPSGPTPAGS</sequence>
<protein>
    <submittedName>
        <fullName evidence="10">Potassium channel family protein</fullName>
    </submittedName>
</protein>
<reference evidence="11" key="1">
    <citation type="submission" date="2019-09" db="EMBL/GenBank/DDBJ databases">
        <title>Mumia zhuanghuii sp. nov. isolated from the intestinal contents of plateau pika (Ochotona curzoniae) in the Qinghai-Tibet plateau of China.</title>
        <authorList>
            <person name="Tian Z."/>
        </authorList>
    </citation>
    <scope>NUCLEOTIDE SEQUENCE [LARGE SCALE GENOMIC DNA]</scope>
    <source>
        <strain evidence="11">JCM 30598</strain>
    </source>
</reference>
<feature type="transmembrane region" description="Helical" evidence="8">
    <location>
        <begin position="52"/>
        <end position="74"/>
    </location>
</feature>
<evidence type="ECO:0000256" key="1">
    <source>
        <dbReference type="ARBA" id="ARBA00004141"/>
    </source>
</evidence>
<keyword evidence="4 8" id="KW-1133">Transmembrane helix</keyword>
<organism evidence="10 11">
    <name type="scientific">Microbacterium rhizomatis</name>
    <dbReference type="NCBI Taxonomy" id="1631477"/>
    <lineage>
        <taxon>Bacteria</taxon>
        <taxon>Bacillati</taxon>
        <taxon>Actinomycetota</taxon>
        <taxon>Actinomycetes</taxon>
        <taxon>Micrococcales</taxon>
        <taxon>Microbacteriaceae</taxon>
        <taxon>Microbacterium</taxon>
    </lineage>
</organism>
<dbReference type="Proteomes" id="UP000325827">
    <property type="component" value="Unassembled WGS sequence"/>
</dbReference>
<dbReference type="InterPro" id="IPR013099">
    <property type="entry name" value="K_chnl_dom"/>
</dbReference>
<dbReference type="Gene3D" id="1.20.5.110">
    <property type="match status" value="1"/>
</dbReference>
<feature type="transmembrane region" description="Helical" evidence="8">
    <location>
        <begin position="128"/>
        <end position="145"/>
    </location>
</feature>
<comment type="caution">
    <text evidence="10">The sequence shown here is derived from an EMBL/GenBank/DDBJ whole genome shotgun (WGS) entry which is preliminary data.</text>
</comment>
<feature type="domain" description="Potassium channel" evidence="9">
    <location>
        <begin position="144"/>
        <end position="215"/>
    </location>
</feature>
<dbReference type="OrthoDB" id="9799090at2"/>
<keyword evidence="11" id="KW-1185">Reference proteome</keyword>
<evidence type="ECO:0000313" key="11">
    <source>
        <dbReference type="Proteomes" id="UP000325827"/>
    </source>
</evidence>
<evidence type="ECO:0000256" key="5">
    <source>
        <dbReference type="ARBA" id="ARBA00023065"/>
    </source>
</evidence>
<comment type="subcellular location">
    <subcellularLocation>
        <location evidence="1">Membrane</location>
        <topology evidence="1">Multi-pass membrane protein</topology>
    </subcellularLocation>
</comment>
<dbReference type="Pfam" id="PF07885">
    <property type="entry name" value="Ion_trans_2"/>
    <property type="match status" value="1"/>
</dbReference>
<evidence type="ECO:0000256" key="7">
    <source>
        <dbReference type="ARBA" id="ARBA00023303"/>
    </source>
</evidence>
<evidence type="ECO:0000256" key="8">
    <source>
        <dbReference type="SAM" id="Phobius"/>
    </source>
</evidence>
<dbReference type="RefSeq" id="WP_150449416.1">
    <property type="nucleotide sequence ID" value="NZ_VYSA01000002.1"/>
</dbReference>
<evidence type="ECO:0000256" key="4">
    <source>
        <dbReference type="ARBA" id="ARBA00022989"/>
    </source>
</evidence>
<dbReference type="InterPro" id="IPR028325">
    <property type="entry name" value="VG_K_chnl"/>
</dbReference>
<feature type="transmembrane region" description="Helical" evidence="8">
    <location>
        <begin position="27"/>
        <end position="46"/>
    </location>
</feature>
<name>A0A5J5J379_9MICO</name>
<evidence type="ECO:0000256" key="3">
    <source>
        <dbReference type="ARBA" id="ARBA00022692"/>
    </source>
</evidence>
<dbReference type="GO" id="GO:0008076">
    <property type="term" value="C:voltage-gated potassium channel complex"/>
    <property type="evidence" value="ECO:0007669"/>
    <property type="project" value="InterPro"/>
</dbReference>
<dbReference type="PRINTS" id="PR00169">
    <property type="entry name" value="KCHANNEL"/>
</dbReference>
<evidence type="ECO:0000256" key="6">
    <source>
        <dbReference type="ARBA" id="ARBA00023136"/>
    </source>
</evidence>
<dbReference type="GO" id="GO:0001508">
    <property type="term" value="P:action potential"/>
    <property type="evidence" value="ECO:0007669"/>
    <property type="project" value="TreeGrafter"/>
</dbReference>
<dbReference type="InterPro" id="IPR003280">
    <property type="entry name" value="2pore_dom_K_chnl"/>
</dbReference>
<keyword evidence="2" id="KW-0813">Transport</keyword>
<gene>
    <name evidence="10" type="ORF">F6B43_13455</name>
</gene>
<dbReference type="EMBL" id="VYSA01000002">
    <property type="protein sequence ID" value="KAA9108384.1"/>
    <property type="molecule type" value="Genomic_DNA"/>
</dbReference>
<keyword evidence="6 8" id="KW-0472">Membrane</keyword>
<keyword evidence="3 8" id="KW-0812">Transmembrane</keyword>
<evidence type="ECO:0000256" key="2">
    <source>
        <dbReference type="ARBA" id="ARBA00022448"/>
    </source>
</evidence>
<evidence type="ECO:0000259" key="9">
    <source>
        <dbReference type="Pfam" id="PF07885"/>
    </source>
</evidence>
<proteinExistence type="predicted"/>
<dbReference type="PANTHER" id="PTHR11537">
    <property type="entry name" value="VOLTAGE-GATED POTASSIUM CHANNEL"/>
    <property type="match status" value="1"/>
</dbReference>
<feature type="transmembrane region" description="Helical" evidence="8">
    <location>
        <begin position="157"/>
        <end position="178"/>
    </location>
</feature>
<dbReference type="AlphaFoldDB" id="A0A5J5J379"/>
<keyword evidence="7 10" id="KW-0407">Ion channel</keyword>
<accession>A0A5J5J379</accession>
<dbReference type="PRINTS" id="PR01333">
    <property type="entry name" value="2POREKCHANEL"/>
</dbReference>